<dbReference type="Proteomes" id="UP000005446">
    <property type="component" value="Unassembled WGS sequence"/>
</dbReference>
<comment type="caution">
    <text evidence="2">The sequence shown here is derived from an EMBL/GenBank/DDBJ whole genome shotgun (WGS) entry which is preliminary data.</text>
</comment>
<dbReference type="InterPro" id="IPR055567">
    <property type="entry name" value="DUF7143"/>
</dbReference>
<feature type="domain" description="DUF7143" evidence="1">
    <location>
        <begin position="18"/>
        <end position="177"/>
    </location>
</feature>
<dbReference type="InParanoid" id="H0EEI6"/>
<dbReference type="OrthoDB" id="2497581at2759"/>
<dbReference type="HOGENOM" id="CLU_120582_0_0_1"/>
<evidence type="ECO:0000313" key="2">
    <source>
        <dbReference type="EMBL" id="EHL02899.1"/>
    </source>
</evidence>
<sequence>MQLGPISLVDRQAKACFIVGNTALPAEVQDTVTSIQGSVTCNPGIKTLSGVPDVSSGGVSYSSIDFSASSKTPLEFALDEFATASPLAASDLALFEDRLATYLATEAGIRSVGGNLAIKAPKFFQSFQIARIKAAQGVVETDPGQTVDHLLGKVTKNAGSAESKATLDAITALATQLNMLGVLVISEKELIQELWGCA</sequence>
<name>H0EEI6_GLAL7</name>
<organism evidence="2 3">
    <name type="scientific">Glarea lozoyensis (strain ATCC 74030 / MF5533)</name>
    <dbReference type="NCBI Taxonomy" id="1104152"/>
    <lineage>
        <taxon>Eukaryota</taxon>
        <taxon>Fungi</taxon>
        <taxon>Dikarya</taxon>
        <taxon>Ascomycota</taxon>
        <taxon>Pezizomycotina</taxon>
        <taxon>Leotiomycetes</taxon>
        <taxon>Helotiales</taxon>
        <taxon>Helotiaceae</taxon>
        <taxon>Glarea</taxon>
    </lineage>
</organism>
<keyword evidence="3" id="KW-1185">Reference proteome</keyword>
<accession>H0EEI6</accession>
<proteinExistence type="predicted"/>
<gene>
    <name evidence="2" type="ORF">M7I_0864</name>
</gene>
<dbReference type="PANTHER" id="PTHR37592:SF1">
    <property type="match status" value="1"/>
</dbReference>
<dbReference type="AlphaFoldDB" id="H0EEI6"/>
<evidence type="ECO:0000259" key="1">
    <source>
        <dbReference type="Pfam" id="PF23631"/>
    </source>
</evidence>
<dbReference type="EMBL" id="AGUE01000016">
    <property type="protein sequence ID" value="EHL02899.1"/>
    <property type="molecule type" value="Genomic_DNA"/>
</dbReference>
<reference evidence="2 3" key="1">
    <citation type="journal article" date="2012" name="Eukaryot. Cell">
        <title>Genome sequence of the fungus Glarea lozoyensis: the first genome sequence of a species from the Helotiaceae family.</title>
        <authorList>
            <person name="Youssar L."/>
            <person name="Gruening B.A."/>
            <person name="Erxleben A."/>
            <person name="Guenther S."/>
            <person name="Huettel W."/>
        </authorList>
    </citation>
    <scope>NUCLEOTIDE SEQUENCE [LARGE SCALE GENOMIC DNA]</scope>
    <source>
        <strain evidence="3">ATCC 74030 / MF5533</strain>
    </source>
</reference>
<evidence type="ECO:0000313" key="3">
    <source>
        <dbReference type="Proteomes" id="UP000005446"/>
    </source>
</evidence>
<dbReference type="PANTHER" id="PTHR37592">
    <property type="match status" value="1"/>
</dbReference>
<dbReference type="Pfam" id="PF23631">
    <property type="entry name" value="DUF7143"/>
    <property type="match status" value="1"/>
</dbReference>
<protein>
    <recommendedName>
        <fullName evidence="1">DUF7143 domain-containing protein</fullName>
    </recommendedName>
</protein>